<accession>A0ABM3AT41</accession>
<evidence type="ECO:0000313" key="2">
    <source>
        <dbReference type="Proteomes" id="UP000818029"/>
    </source>
</evidence>
<dbReference type="PANTHER" id="PTHR12302">
    <property type="entry name" value="EBNA2 BINDING PROTEIN P100"/>
    <property type="match status" value="1"/>
</dbReference>
<sequence>MAAGHKLSKRRDSCSKVSDSTEHIKWGIDAPEMLMPFGNEAKQELAKLVRGKCLRVLVYGKDQYGRYVADIYCNGIFAQEVMLKKGLAWHYVAYDQRVEFATWQNEAQAKRTGLWVQSNPEKPWEWRKKNKRWEKEARAERVSLWALPNPEKPWEWRKDKRQGR</sequence>
<evidence type="ECO:0000313" key="3">
    <source>
        <dbReference type="RefSeq" id="XP_040958016.1"/>
    </source>
</evidence>
<protein>
    <submittedName>
        <fullName evidence="3">Staphylococcal-like nuclease CAN1</fullName>
    </submittedName>
</protein>
<gene>
    <name evidence="3" type="primary">LOC121222145</name>
</gene>
<dbReference type="Proteomes" id="UP000818029">
    <property type="component" value="Chromosome D10"/>
</dbReference>
<dbReference type="SMART" id="SM00318">
    <property type="entry name" value="SNc"/>
    <property type="match status" value="1"/>
</dbReference>
<dbReference type="GeneID" id="121222145"/>
<evidence type="ECO:0000259" key="1">
    <source>
        <dbReference type="PROSITE" id="PS50830"/>
    </source>
</evidence>
<reference evidence="3" key="2">
    <citation type="submission" date="2025-08" db="UniProtKB">
        <authorList>
            <consortium name="RefSeq"/>
        </authorList>
    </citation>
    <scope>IDENTIFICATION</scope>
</reference>
<organism evidence="2 3">
    <name type="scientific">Gossypium hirsutum</name>
    <name type="common">Upland cotton</name>
    <name type="synonym">Gossypium mexicanum</name>
    <dbReference type="NCBI Taxonomy" id="3635"/>
    <lineage>
        <taxon>Eukaryota</taxon>
        <taxon>Viridiplantae</taxon>
        <taxon>Streptophyta</taxon>
        <taxon>Embryophyta</taxon>
        <taxon>Tracheophyta</taxon>
        <taxon>Spermatophyta</taxon>
        <taxon>Magnoliopsida</taxon>
        <taxon>eudicotyledons</taxon>
        <taxon>Gunneridae</taxon>
        <taxon>Pentapetalae</taxon>
        <taxon>rosids</taxon>
        <taxon>malvids</taxon>
        <taxon>Malvales</taxon>
        <taxon>Malvaceae</taxon>
        <taxon>Malvoideae</taxon>
        <taxon>Gossypium</taxon>
    </lineage>
</organism>
<dbReference type="PANTHER" id="PTHR12302:SF12">
    <property type="entry name" value="STAPHYLOCOCCAL-LIKE NUCLEASE CAN2"/>
    <property type="match status" value="1"/>
</dbReference>
<dbReference type="InterPro" id="IPR016071">
    <property type="entry name" value="Staphylococal_nuclease_OB-fold"/>
</dbReference>
<keyword evidence="2" id="KW-1185">Reference proteome</keyword>
<dbReference type="Gene3D" id="2.40.50.90">
    <property type="match status" value="1"/>
</dbReference>
<reference evidence="2" key="1">
    <citation type="journal article" date="2020" name="Nat. Genet.">
        <title>Genomic diversifications of five Gossypium allopolyploid species and their impact on cotton improvement.</title>
        <authorList>
            <person name="Chen Z.J."/>
            <person name="Sreedasyam A."/>
            <person name="Ando A."/>
            <person name="Song Q."/>
            <person name="De Santiago L.M."/>
            <person name="Hulse-Kemp A.M."/>
            <person name="Ding M."/>
            <person name="Ye W."/>
            <person name="Kirkbride R.C."/>
            <person name="Jenkins J."/>
            <person name="Plott C."/>
            <person name="Lovell J."/>
            <person name="Lin Y.M."/>
            <person name="Vaughn R."/>
            <person name="Liu B."/>
            <person name="Simpson S."/>
            <person name="Scheffler B.E."/>
            <person name="Wen L."/>
            <person name="Saski C.A."/>
            <person name="Grover C.E."/>
            <person name="Hu G."/>
            <person name="Conover J.L."/>
            <person name="Carlson J.W."/>
            <person name="Shu S."/>
            <person name="Boston L.B."/>
            <person name="Williams M."/>
            <person name="Peterson D.G."/>
            <person name="McGee K."/>
            <person name="Jones D.C."/>
            <person name="Wendel J.F."/>
            <person name="Stelly D.M."/>
            <person name="Grimwood J."/>
            <person name="Schmutz J."/>
        </authorList>
    </citation>
    <scope>NUCLEOTIDE SEQUENCE [LARGE SCALE GENOMIC DNA]</scope>
    <source>
        <strain evidence="2">cv. TM-1</strain>
    </source>
</reference>
<dbReference type="RefSeq" id="XP_040958016.1">
    <property type="nucleotide sequence ID" value="XM_041102082.1"/>
</dbReference>
<dbReference type="Pfam" id="PF00565">
    <property type="entry name" value="SNase"/>
    <property type="match status" value="1"/>
</dbReference>
<proteinExistence type="predicted"/>
<dbReference type="SUPFAM" id="SSF50199">
    <property type="entry name" value="Staphylococcal nuclease"/>
    <property type="match status" value="1"/>
</dbReference>
<dbReference type="PROSITE" id="PS50830">
    <property type="entry name" value="TNASE_3"/>
    <property type="match status" value="1"/>
</dbReference>
<dbReference type="InterPro" id="IPR035437">
    <property type="entry name" value="SNase_OB-fold_sf"/>
</dbReference>
<feature type="domain" description="TNase-like" evidence="1">
    <location>
        <begin position="27"/>
        <end position="117"/>
    </location>
</feature>
<name>A0ABM3AT41_GOSHI</name>